<accession>A0A7C0U1N1</accession>
<sequence length="286" mass="34096">MNKEEQRKYYAQFKKIDYQIKMWVNKISKLQEKLIDSLDIKKIKIKEYDLPFSKLNFINTISSMYLKGRVGRRLDLIIYHDNIPLSYIQYASPVINSKINQFLKEKYGKINYSTINKKILELSICVSFGILTNYLSGKLAVFTAMSKEIIDLFNQKYGTKIEVLFTTSIYGKSSLYNRVRNLKYLGLTEGYHSILPKKYIREIYQKYKEHYPHRKISKTALADHLIRLYDHLQKDGVKLSFEIPKLRRGVYVCDKFLPLLDNLEYWYNRWFIPRKSRIGKISNFTL</sequence>
<gene>
    <name evidence="1" type="ORF">ENG63_00925</name>
</gene>
<proteinExistence type="predicted"/>
<reference evidence="1" key="1">
    <citation type="journal article" date="2020" name="mSystems">
        <title>Genome- and Community-Level Interaction Insights into Carbon Utilization and Element Cycling Functions of Hydrothermarchaeota in Hydrothermal Sediment.</title>
        <authorList>
            <person name="Zhou Z."/>
            <person name="Liu Y."/>
            <person name="Xu W."/>
            <person name="Pan J."/>
            <person name="Luo Z.H."/>
            <person name="Li M."/>
        </authorList>
    </citation>
    <scope>NUCLEOTIDE SEQUENCE [LARGE SCALE GENOMIC DNA]</scope>
    <source>
        <strain evidence="1">HyVt-233</strain>
    </source>
</reference>
<dbReference type="AlphaFoldDB" id="A0A7C0U1N1"/>
<organism evidence="1">
    <name type="scientific">Desulfofervidus auxilii</name>
    <dbReference type="NCBI Taxonomy" id="1621989"/>
    <lineage>
        <taxon>Bacteria</taxon>
        <taxon>Pseudomonadati</taxon>
        <taxon>Thermodesulfobacteriota</taxon>
        <taxon>Candidatus Desulfofervidia</taxon>
        <taxon>Candidatus Desulfofervidales</taxon>
        <taxon>Candidatus Desulfofervidaceae</taxon>
        <taxon>Candidatus Desulfofervidus</taxon>
    </lineage>
</organism>
<protein>
    <submittedName>
        <fullName evidence="1">Uncharacterized protein</fullName>
    </submittedName>
</protein>
<name>A0A7C0U1N1_DESA2</name>
<comment type="caution">
    <text evidence="1">The sequence shown here is derived from an EMBL/GenBank/DDBJ whole genome shotgun (WGS) entry which is preliminary data.</text>
</comment>
<dbReference type="EMBL" id="DRBS01000038">
    <property type="protein sequence ID" value="HDD43413.1"/>
    <property type="molecule type" value="Genomic_DNA"/>
</dbReference>
<evidence type="ECO:0000313" key="1">
    <source>
        <dbReference type="EMBL" id="HDD43413.1"/>
    </source>
</evidence>
<dbReference type="Proteomes" id="UP000886289">
    <property type="component" value="Unassembled WGS sequence"/>
</dbReference>